<proteinExistence type="predicted"/>
<accession>A0A2V3W482</accession>
<reference evidence="2 3" key="1">
    <citation type="submission" date="2018-05" db="EMBL/GenBank/DDBJ databases">
        <title>Genomic Encyclopedia of Type Strains, Phase IV (KMG-IV): sequencing the most valuable type-strain genomes for metagenomic binning, comparative biology and taxonomic classification.</title>
        <authorList>
            <person name="Goeker M."/>
        </authorList>
    </citation>
    <scope>NUCLEOTIDE SEQUENCE [LARGE SCALE GENOMIC DNA]</scope>
    <source>
        <strain evidence="2 3">DSM 28556</strain>
    </source>
</reference>
<comment type="caution">
    <text evidence="2">The sequence shown here is derived from an EMBL/GenBank/DDBJ whole genome shotgun (WGS) entry which is preliminary data.</text>
</comment>
<dbReference type="Proteomes" id="UP000247978">
    <property type="component" value="Unassembled WGS sequence"/>
</dbReference>
<gene>
    <name evidence="2" type="ORF">DFR56_106134</name>
</gene>
<sequence>MGYFFGNIVAKIKPRYTKTINWCTFLSNDELLFTQAVPSYFTSIRAYSLLGGGIVVYKKLFTHLFCFLYHHLNYFKSLCTYASYPLFNYITIAVFIHLFNDIHFYLSENVSRYKTFLVINSKGRN</sequence>
<dbReference type="AlphaFoldDB" id="A0A2V3W482"/>
<feature type="transmembrane region" description="Helical" evidence="1">
    <location>
        <begin position="81"/>
        <end position="99"/>
    </location>
</feature>
<organism evidence="2 3">
    <name type="scientific">Pseudogracilibacillus auburnensis</name>
    <dbReference type="NCBI Taxonomy" id="1494959"/>
    <lineage>
        <taxon>Bacteria</taxon>
        <taxon>Bacillati</taxon>
        <taxon>Bacillota</taxon>
        <taxon>Bacilli</taxon>
        <taxon>Bacillales</taxon>
        <taxon>Bacillaceae</taxon>
        <taxon>Pseudogracilibacillus</taxon>
    </lineage>
</organism>
<keyword evidence="1" id="KW-0812">Transmembrane</keyword>
<keyword evidence="1" id="KW-1133">Transmembrane helix</keyword>
<protein>
    <submittedName>
        <fullName evidence="2">Uncharacterized protein</fullName>
    </submittedName>
</protein>
<keyword evidence="1" id="KW-0472">Membrane</keyword>
<evidence type="ECO:0000313" key="2">
    <source>
        <dbReference type="EMBL" id="PXW87065.1"/>
    </source>
</evidence>
<evidence type="ECO:0000256" key="1">
    <source>
        <dbReference type="SAM" id="Phobius"/>
    </source>
</evidence>
<keyword evidence="3" id="KW-1185">Reference proteome</keyword>
<feature type="transmembrane region" description="Helical" evidence="1">
    <location>
        <begin position="46"/>
        <end position="69"/>
    </location>
</feature>
<evidence type="ECO:0000313" key="3">
    <source>
        <dbReference type="Proteomes" id="UP000247978"/>
    </source>
</evidence>
<name>A0A2V3W482_9BACI</name>
<dbReference type="EMBL" id="QJJQ01000006">
    <property type="protein sequence ID" value="PXW87065.1"/>
    <property type="molecule type" value="Genomic_DNA"/>
</dbReference>